<reference evidence="12" key="1">
    <citation type="submission" date="2022-12" db="EMBL/GenBank/DDBJ databases">
        <authorList>
            <person name="Brejova B."/>
        </authorList>
    </citation>
    <scope>NUCLEOTIDE SEQUENCE</scope>
</reference>
<evidence type="ECO:0000256" key="8">
    <source>
        <dbReference type="PIRSR" id="PIRSR001093-1"/>
    </source>
</evidence>
<dbReference type="EC" id="3.2.1.52" evidence="7"/>
<accession>A0A9W4XBX3</accession>
<keyword evidence="3 9" id="KW-0732">Signal</keyword>
<evidence type="ECO:0000313" key="13">
    <source>
        <dbReference type="Proteomes" id="UP001152885"/>
    </source>
</evidence>
<evidence type="ECO:0000256" key="6">
    <source>
        <dbReference type="ARBA" id="ARBA00023295"/>
    </source>
</evidence>
<dbReference type="Gene3D" id="3.30.379.10">
    <property type="entry name" value="Chitobiase/beta-hexosaminidase domain 2-like"/>
    <property type="match status" value="1"/>
</dbReference>
<evidence type="ECO:0000256" key="5">
    <source>
        <dbReference type="ARBA" id="ARBA00023180"/>
    </source>
</evidence>
<keyword evidence="6 7" id="KW-0326">Glycosidase</keyword>
<dbReference type="Proteomes" id="UP001152885">
    <property type="component" value="Unassembled WGS sequence"/>
</dbReference>
<dbReference type="FunFam" id="3.20.20.80:FF:000063">
    <property type="entry name" value="Beta-hexosaminidase"/>
    <property type="match status" value="1"/>
</dbReference>
<dbReference type="GO" id="GO:0016020">
    <property type="term" value="C:membrane"/>
    <property type="evidence" value="ECO:0007669"/>
    <property type="project" value="TreeGrafter"/>
</dbReference>
<dbReference type="InterPro" id="IPR015883">
    <property type="entry name" value="Glyco_hydro_20_cat"/>
</dbReference>
<comment type="catalytic activity">
    <reaction evidence="1 7">
        <text>Hydrolysis of terminal non-reducing N-acetyl-D-hexosamine residues in N-acetyl-beta-D-hexosaminides.</text>
        <dbReference type="EC" id="3.2.1.52"/>
    </reaction>
</comment>
<dbReference type="AlphaFoldDB" id="A0A9W4XBX3"/>
<evidence type="ECO:0000256" key="2">
    <source>
        <dbReference type="ARBA" id="ARBA00006285"/>
    </source>
</evidence>
<feature type="domain" description="Beta-hexosaminidase eukaryotic type N-terminal" evidence="11">
    <location>
        <begin position="21"/>
        <end position="141"/>
    </location>
</feature>
<evidence type="ECO:0000256" key="9">
    <source>
        <dbReference type="SAM" id="SignalP"/>
    </source>
</evidence>
<keyword evidence="4 7" id="KW-0378">Hydrolase</keyword>
<evidence type="ECO:0000256" key="3">
    <source>
        <dbReference type="ARBA" id="ARBA00022729"/>
    </source>
</evidence>
<comment type="similarity">
    <text evidence="2 7">Belongs to the glycosyl hydrolase 20 family.</text>
</comment>
<dbReference type="EMBL" id="CANTUO010000005">
    <property type="protein sequence ID" value="CAI5759947.1"/>
    <property type="molecule type" value="Genomic_DNA"/>
</dbReference>
<keyword evidence="5" id="KW-0325">Glycoprotein</keyword>
<dbReference type="Pfam" id="PF00728">
    <property type="entry name" value="Glyco_hydro_20"/>
    <property type="match status" value="1"/>
</dbReference>
<dbReference type="GO" id="GO:0005975">
    <property type="term" value="P:carbohydrate metabolic process"/>
    <property type="evidence" value="ECO:0007669"/>
    <property type="project" value="InterPro"/>
</dbReference>
<dbReference type="PRINTS" id="PR00738">
    <property type="entry name" value="GLHYDRLASE20"/>
</dbReference>
<evidence type="ECO:0000259" key="11">
    <source>
        <dbReference type="Pfam" id="PF14845"/>
    </source>
</evidence>
<dbReference type="SUPFAM" id="SSF55545">
    <property type="entry name" value="beta-N-acetylhexosaminidase-like domain"/>
    <property type="match status" value="1"/>
</dbReference>
<proteinExistence type="inferred from homology"/>
<feature type="domain" description="Glycoside hydrolase family 20 catalytic" evidence="10">
    <location>
        <begin position="163"/>
        <end position="505"/>
    </location>
</feature>
<evidence type="ECO:0000256" key="1">
    <source>
        <dbReference type="ARBA" id="ARBA00001231"/>
    </source>
</evidence>
<dbReference type="PANTHER" id="PTHR22600:SF26">
    <property type="entry name" value="BETA-N-ACETYLHEXOSAMINIDASE"/>
    <property type="match status" value="1"/>
</dbReference>
<evidence type="ECO:0000313" key="12">
    <source>
        <dbReference type="EMBL" id="CAI5759947.1"/>
    </source>
</evidence>
<dbReference type="PANTHER" id="PTHR22600">
    <property type="entry name" value="BETA-HEXOSAMINIDASE"/>
    <property type="match status" value="1"/>
</dbReference>
<dbReference type="Pfam" id="PF14845">
    <property type="entry name" value="Glycohydro_20b2"/>
    <property type="match status" value="1"/>
</dbReference>
<sequence length="564" mass="64829">MIINWLLFYYCSIVFSVAVNPLPKPQNLTWQDVDNPIILNIDDLIITNLTNSSIIHQAINRTFTSVKELKWYPYTNETKFNFSDNFSTSDAKLSININDYYADLQFGVDESYNISVTRNALKIDASTIWGALHGLTTLQQLIVYNDEKFYIEGSLTVIDYPNYPHRGLLIDSARNYLTVPSILEQIDLLSISKMNSLHWHIVDTQSWPLELESYPEMTDDAYSKDEVYTRNDIEYIIDYAKYRGVRIIPEIDMPGHARAGWRQIDPNLVECGNEFWSNAGLEPPPGQLNILNNETYIAIANVFNEVSEIFEDKVFHVGLDELGKTCYPQDWFNDNKTLSDLTQYYLNNALPIFNNATNDKKLIMWDDVLLSDEAVDNLSTNITIQIWHDPSGIKQLTSKGYDVIISSYTYLYLDCGYGGYITSSDLYTNNPKNNKVNSCNGGSYCTYKTWQRIYDLDFTANLTETEQKHVKGAEVTLFGEQVDSTVLTGKIWPRSAALAESTWSGNKFQDGSFRNYDLTQRILNFREFLVKLGYSVSPIAPKYCVMNPHKCDQYEYYHEVSNSY</sequence>
<feature type="chain" id="PRO_5040955125" description="Beta-hexosaminidase" evidence="9">
    <location>
        <begin position="19"/>
        <end position="564"/>
    </location>
</feature>
<gene>
    <name evidence="12" type="ORF">CANVERA_P4459</name>
</gene>
<evidence type="ECO:0000259" key="10">
    <source>
        <dbReference type="Pfam" id="PF00728"/>
    </source>
</evidence>
<organism evidence="12 13">
    <name type="scientific">Candida verbasci</name>
    <dbReference type="NCBI Taxonomy" id="1227364"/>
    <lineage>
        <taxon>Eukaryota</taxon>
        <taxon>Fungi</taxon>
        <taxon>Dikarya</taxon>
        <taxon>Ascomycota</taxon>
        <taxon>Saccharomycotina</taxon>
        <taxon>Pichiomycetes</taxon>
        <taxon>Debaryomycetaceae</taxon>
        <taxon>Candida/Lodderomyces clade</taxon>
        <taxon>Candida</taxon>
    </lineage>
</organism>
<dbReference type="InterPro" id="IPR029018">
    <property type="entry name" value="Hex-like_dom2"/>
</dbReference>
<dbReference type="PIRSF" id="PIRSF001093">
    <property type="entry name" value="B-hxosamndse_ab_euk"/>
    <property type="match status" value="1"/>
</dbReference>
<name>A0A9W4XBX3_9ASCO</name>
<feature type="signal peptide" evidence="9">
    <location>
        <begin position="1"/>
        <end position="18"/>
    </location>
</feature>
<evidence type="ECO:0000256" key="4">
    <source>
        <dbReference type="ARBA" id="ARBA00022801"/>
    </source>
</evidence>
<dbReference type="GO" id="GO:0016231">
    <property type="term" value="F:beta-N-acetylglucosaminidase activity"/>
    <property type="evidence" value="ECO:0007669"/>
    <property type="project" value="TreeGrafter"/>
</dbReference>
<dbReference type="SUPFAM" id="SSF51445">
    <property type="entry name" value="(Trans)glycosidases"/>
    <property type="match status" value="1"/>
</dbReference>
<dbReference type="InterPro" id="IPR029019">
    <property type="entry name" value="HEX_eukaryotic_N"/>
</dbReference>
<dbReference type="GO" id="GO:0030203">
    <property type="term" value="P:glycosaminoglycan metabolic process"/>
    <property type="evidence" value="ECO:0007669"/>
    <property type="project" value="TreeGrafter"/>
</dbReference>
<feature type="active site" description="Proton donor" evidence="8">
    <location>
        <position position="321"/>
    </location>
</feature>
<keyword evidence="13" id="KW-1185">Reference proteome</keyword>
<dbReference type="Gene3D" id="3.20.20.80">
    <property type="entry name" value="Glycosidases"/>
    <property type="match status" value="1"/>
</dbReference>
<evidence type="ECO:0000256" key="7">
    <source>
        <dbReference type="PIRNR" id="PIRNR001093"/>
    </source>
</evidence>
<protein>
    <recommendedName>
        <fullName evidence="7">Beta-hexosaminidase</fullName>
        <ecNumber evidence="7">3.2.1.52</ecNumber>
    </recommendedName>
</protein>
<dbReference type="InterPro" id="IPR017853">
    <property type="entry name" value="GH"/>
</dbReference>
<dbReference type="InterPro" id="IPR025705">
    <property type="entry name" value="Beta_hexosaminidase_sua/sub"/>
</dbReference>
<dbReference type="OrthoDB" id="428480at2759"/>
<comment type="caution">
    <text evidence="12">The sequence shown here is derived from an EMBL/GenBank/DDBJ whole genome shotgun (WGS) entry which is preliminary data.</text>
</comment>